<evidence type="ECO:0000313" key="2">
    <source>
        <dbReference type="Proteomes" id="UP000277204"/>
    </source>
</evidence>
<accession>A0A183MDV0</accession>
<sequence length="32" mass="3968">MANILYLRVELCQQTHKHWKRQKIHSTEMKSE</sequence>
<keyword evidence="2" id="KW-1185">Reference proteome</keyword>
<name>A0A183MDV0_9TREM</name>
<dbReference type="Proteomes" id="UP000277204">
    <property type="component" value="Unassembled WGS sequence"/>
</dbReference>
<organism evidence="1 2">
    <name type="scientific">Schistosoma margrebowiei</name>
    <dbReference type="NCBI Taxonomy" id="48269"/>
    <lineage>
        <taxon>Eukaryota</taxon>
        <taxon>Metazoa</taxon>
        <taxon>Spiralia</taxon>
        <taxon>Lophotrochozoa</taxon>
        <taxon>Platyhelminthes</taxon>
        <taxon>Trematoda</taxon>
        <taxon>Digenea</taxon>
        <taxon>Strigeidida</taxon>
        <taxon>Schistosomatoidea</taxon>
        <taxon>Schistosomatidae</taxon>
        <taxon>Schistosoma</taxon>
    </lineage>
</organism>
<evidence type="ECO:0000313" key="1">
    <source>
        <dbReference type="EMBL" id="VDP11554.1"/>
    </source>
</evidence>
<proteinExistence type="predicted"/>
<reference evidence="1 2" key="1">
    <citation type="submission" date="2018-11" db="EMBL/GenBank/DDBJ databases">
        <authorList>
            <consortium name="Pathogen Informatics"/>
        </authorList>
    </citation>
    <scope>NUCLEOTIDE SEQUENCE [LARGE SCALE GENOMIC DNA]</scope>
    <source>
        <strain evidence="1 2">Zambia</strain>
    </source>
</reference>
<dbReference type="EMBL" id="UZAI01013585">
    <property type="protein sequence ID" value="VDP11554.1"/>
    <property type="molecule type" value="Genomic_DNA"/>
</dbReference>
<gene>
    <name evidence="1" type="ORF">SMRZ_LOCUS14225</name>
</gene>
<dbReference type="AlphaFoldDB" id="A0A183MDV0"/>
<protein>
    <submittedName>
        <fullName evidence="1">Uncharacterized protein</fullName>
    </submittedName>
</protein>